<evidence type="ECO:0000313" key="2">
    <source>
        <dbReference type="Proteomes" id="UP000661112"/>
    </source>
</evidence>
<dbReference type="EMBL" id="JACJSG010000046">
    <property type="protein sequence ID" value="MBD2504211.1"/>
    <property type="molecule type" value="Genomic_DNA"/>
</dbReference>
<gene>
    <name evidence="1" type="ORF">H6G83_26975</name>
</gene>
<reference evidence="1 2" key="1">
    <citation type="journal article" date="2020" name="ISME J.">
        <title>Comparative genomics reveals insights into cyanobacterial evolution and habitat adaptation.</title>
        <authorList>
            <person name="Chen M.Y."/>
            <person name="Teng W.K."/>
            <person name="Zhao L."/>
            <person name="Hu C.X."/>
            <person name="Zhou Y.K."/>
            <person name="Han B.P."/>
            <person name="Song L.R."/>
            <person name="Shu W.S."/>
        </authorList>
    </citation>
    <scope>NUCLEOTIDE SEQUENCE [LARGE SCALE GENOMIC DNA]</scope>
    <source>
        <strain evidence="1 2">FACHB-119</strain>
    </source>
</reference>
<keyword evidence="2" id="KW-1185">Reference proteome</keyword>
<proteinExistence type="predicted"/>
<dbReference type="Proteomes" id="UP000661112">
    <property type="component" value="Unassembled WGS sequence"/>
</dbReference>
<name>A0ABR8DB81_9NOST</name>
<sequence length="134" mass="15528">MGVSYVSDKLERSPVVTCNAPYGFFPTKNAKFYTYPEKIVLQPWRGQHHIYAVFKIPQGYQYEYLFRLKIPGEPIHCGGLVPVEENVIAGIPRKQGYYLVRGYLNTRIALNLIFQGKINQLQQSQNWQLGYVKK</sequence>
<accession>A0ABR8DB81</accession>
<evidence type="ECO:0000313" key="1">
    <source>
        <dbReference type="EMBL" id="MBD2504211.1"/>
    </source>
</evidence>
<organism evidence="1 2">
    <name type="scientific">Anabaena azotica FACHB-119</name>
    <dbReference type="NCBI Taxonomy" id="947527"/>
    <lineage>
        <taxon>Bacteria</taxon>
        <taxon>Bacillati</taxon>
        <taxon>Cyanobacteriota</taxon>
        <taxon>Cyanophyceae</taxon>
        <taxon>Nostocales</taxon>
        <taxon>Nostocaceae</taxon>
        <taxon>Anabaena</taxon>
        <taxon>Anabaena azotica</taxon>
    </lineage>
</organism>
<comment type="caution">
    <text evidence="1">The sequence shown here is derived from an EMBL/GenBank/DDBJ whole genome shotgun (WGS) entry which is preliminary data.</text>
</comment>
<protein>
    <submittedName>
        <fullName evidence="1">Uncharacterized protein</fullName>
    </submittedName>
</protein>